<reference evidence="6" key="1">
    <citation type="submission" date="2021-01" db="EMBL/GenBank/DDBJ databases">
        <title>Adiantum capillus-veneris genome.</title>
        <authorList>
            <person name="Fang Y."/>
            <person name="Liao Q."/>
        </authorList>
    </citation>
    <scope>NUCLEOTIDE SEQUENCE</scope>
    <source>
        <strain evidence="6">H3</strain>
        <tissue evidence="6">Leaf</tissue>
    </source>
</reference>
<keyword evidence="7" id="KW-1185">Reference proteome</keyword>
<feature type="region of interest" description="Disordered" evidence="4">
    <location>
        <begin position="638"/>
        <end position="671"/>
    </location>
</feature>
<protein>
    <recommendedName>
        <fullName evidence="5">NPH3 domain-containing protein</fullName>
    </recommendedName>
</protein>
<feature type="coiled-coil region" evidence="3">
    <location>
        <begin position="591"/>
        <end position="618"/>
    </location>
</feature>
<accession>A0A9D4ZCW4</accession>
<evidence type="ECO:0000256" key="3">
    <source>
        <dbReference type="SAM" id="Coils"/>
    </source>
</evidence>
<dbReference type="SUPFAM" id="SSF54695">
    <property type="entry name" value="POZ domain"/>
    <property type="match status" value="1"/>
</dbReference>
<proteinExistence type="predicted"/>
<evidence type="ECO:0000256" key="2">
    <source>
        <dbReference type="ARBA" id="ARBA00022786"/>
    </source>
</evidence>
<evidence type="ECO:0000259" key="5">
    <source>
        <dbReference type="PROSITE" id="PS51649"/>
    </source>
</evidence>
<keyword evidence="2" id="KW-0833">Ubl conjugation pathway</keyword>
<dbReference type="PANTHER" id="PTHR32370">
    <property type="entry name" value="OS12G0117600 PROTEIN"/>
    <property type="match status" value="1"/>
</dbReference>
<dbReference type="PROSITE" id="PS51649">
    <property type="entry name" value="NPH3"/>
    <property type="match status" value="1"/>
</dbReference>
<dbReference type="OrthoDB" id="1900957at2759"/>
<evidence type="ECO:0000313" key="6">
    <source>
        <dbReference type="EMBL" id="KAI5069427.1"/>
    </source>
</evidence>
<name>A0A9D4ZCW4_ADICA</name>
<evidence type="ECO:0000313" key="7">
    <source>
        <dbReference type="Proteomes" id="UP000886520"/>
    </source>
</evidence>
<dbReference type="InterPro" id="IPR043454">
    <property type="entry name" value="NPH3/RPT2-like"/>
</dbReference>
<gene>
    <name evidence="6" type="ORF">GOP47_0015728</name>
</gene>
<dbReference type="Gene3D" id="3.30.710.10">
    <property type="entry name" value="Potassium Channel Kv1.1, Chain A"/>
    <property type="match status" value="1"/>
</dbReference>
<sequence>MARLGKAQAGTFIQKSLAVIDAADTRAYHGSFVRRGQSWFCATGLPNNIVVEVDEMLFHLHKFPLITRSGKISKMVADASSSDDEADNHSARVYQKPPHGMCHIHLHGIPGGADTFELVAKFCYGVNVELTASNVAAMRCAGEYLDMTEEYGEQNLICLTESFLNNIVIRSWKHSVKTLKSCESLLPLAEELSLVKRCVEAIATKVCSEPSLYGWPAMDQRRTLQSPSGKLLWSDSRRGNRRTKDSRVDWWYEDVSLLNLPLFKCVLQSMEDKGLAPEAIAGALVYYTRKSIPGMHRRQGGSNGLLASTHLISSSNAEQLFCLETIESLLPSDKGLVPTVFLSSLLKVSMILNAEKGCIENLEKRVGAQLDQATVDDILIPNYSEISETLYDVECVERIVQHFVNSTKALVLRGQALESDVSRSSSSFPLVAVTKLMDAYLVEIASDVNLLPGKFRAVLESLPHDARVLDDGMYQAIDIYLKAHPWVEDLEREALCSLISCEKLTQAACVHAAQNTKLPLKIVAQVLFLEQAQLRAAFTGVLEAATVRTSPAESQLTFENPTLTAMPRMGKMLEAWPVVTEENSIQTNISRIDLRADMTTLRHRIEELEQECTELRQHLQRKPVRWSSLSKLSCRSLSNSQLPVSSTNPRRQRASSCVSLTPRVVEPPPPL</sequence>
<feature type="domain" description="NPH3" evidence="5">
    <location>
        <begin position="249"/>
        <end position="533"/>
    </location>
</feature>
<evidence type="ECO:0000256" key="4">
    <source>
        <dbReference type="SAM" id="MobiDB-lite"/>
    </source>
</evidence>
<comment type="pathway">
    <text evidence="1">Protein modification; protein ubiquitination.</text>
</comment>
<dbReference type="AlphaFoldDB" id="A0A9D4ZCW4"/>
<evidence type="ECO:0000256" key="1">
    <source>
        <dbReference type="ARBA" id="ARBA00004906"/>
    </source>
</evidence>
<dbReference type="Pfam" id="PF03000">
    <property type="entry name" value="NPH3"/>
    <property type="match status" value="1"/>
</dbReference>
<dbReference type="EMBL" id="JABFUD020000015">
    <property type="protein sequence ID" value="KAI5069427.1"/>
    <property type="molecule type" value="Genomic_DNA"/>
</dbReference>
<dbReference type="Proteomes" id="UP000886520">
    <property type="component" value="Chromosome 15"/>
</dbReference>
<feature type="compositionally biased region" description="Polar residues" evidence="4">
    <location>
        <begin position="641"/>
        <end position="659"/>
    </location>
</feature>
<dbReference type="InterPro" id="IPR027356">
    <property type="entry name" value="NPH3_dom"/>
</dbReference>
<organism evidence="6 7">
    <name type="scientific">Adiantum capillus-veneris</name>
    <name type="common">Maidenhair fern</name>
    <dbReference type="NCBI Taxonomy" id="13818"/>
    <lineage>
        <taxon>Eukaryota</taxon>
        <taxon>Viridiplantae</taxon>
        <taxon>Streptophyta</taxon>
        <taxon>Embryophyta</taxon>
        <taxon>Tracheophyta</taxon>
        <taxon>Polypodiopsida</taxon>
        <taxon>Polypodiidae</taxon>
        <taxon>Polypodiales</taxon>
        <taxon>Pteridineae</taxon>
        <taxon>Pteridaceae</taxon>
        <taxon>Vittarioideae</taxon>
        <taxon>Adiantum</taxon>
    </lineage>
</organism>
<comment type="caution">
    <text evidence="6">The sequence shown here is derived from an EMBL/GenBank/DDBJ whole genome shotgun (WGS) entry which is preliminary data.</text>
</comment>
<keyword evidence="3" id="KW-0175">Coiled coil</keyword>
<dbReference type="InterPro" id="IPR011333">
    <property type="entry name" value="SKP1/BTB/POZ_sf"/>
</dbReference>